<keyword evidence="1" id="KW-0597">Phosphoprotein</keyword>
<comment type="caution">
    <text evidence="4">The sequence shown here is derived from an EMBL/GenBank/DDBJ whole genome shotgun (WGS) entry which is preliminary data.</text>
</comment>
<dbReference type="PANTHER" id="PTHR37299">
    <property type="entry name" value="TRANSCRIPTIONAL REGULATOR-RELATED"/>
    <property type="match status" value="1"/>
</dbReference>
<evidence type="ECO:0000256" key="1">
    <source>
        <dbReference type="PROSITE-ProRule" id="PRU00169"/>
    </source>
</evidence>
<dbReference type="PANTHER" id="PTHR37299:SF1">
    <property type="entry name" value="STAGE 0 SPORULATION PROTEIN A HOMOLOG"/>
    <property type="match status" value="1"/>
</dbReference>
<dbReference type="EMBL" id="PQNY01000003">
    <property type="protein sequence ID" value="POS02516.1"/>
    <property type="molecule type" value="Genomic_DNA"/>
</dbReference>
<dbReference type="PROSITE" id="PS50110">
    <property type="entry name" value="RESPONSE_REGULATORY"/>
    <property type="match status" value="1"/>
</dbReference>
<dbReference type="Proteomes" id="UP000237056">
    <property type="component" value="Unassembled WGS sequence"/>
</dbReference>
<dbReference type="OrthoDB" id="2962330at2"/>
<proteinExistence type="predicted"/>
<dbReference type="PROSITE" id="PS50930">
    <property type="entry name" value="HTH_LYTTR"/>
    <property type="match status" value="1"/>
</dbReference>
<dbReference type="AlphaFoldDB" id="A0A2S4N9Y4"/>
<dbReference type="Gene3D" id="3.40.50.2300">
    <property type="match status" value="1"/>
</dbReference>
<protein>
    <submittedName>
        <fullName evidence="4">LytTR family two component transcriptional regulator</fullName>
    </submittedName>
</protein>
<organism evidence="4 5">
    <name type="scientific">Flavobacterium croceum DSM 17960</name>
    <dbReference type="NCBI Taxonomy" id="1121886"/>
    <lineage>
        <taxon>Bacteria</taxon>
        <taxon>Pseudomonadati</taxon>
        <taxon>Bacteroidota</taxon>
        <taxon>Flavobacteriia</taxon>
        <taxon>Flavobacteriales</taxon>
        <taxon>Flavobacteriaceae</taxon>
        <taxon>Flavobacterium</taxon>
    </lineage>
</organism>
<evidence type="ECO:0000313" key="4">
    <source>
        <dbReference type="EMBL" id="POS02516.1"/>
    </source>
</evidence>
<feature type="modified residue" description="4-aspartylphosphate" evidence="1">
    <location>
        <position position="55"/>
    </location>
</feature>
<dbReference type="InterPro" id="IPR011006">
    <property type="entry name" value="CheY-like_superfamily"/>
</dbReference>
<dbReference type="InterPro" id="IPR046947">
    <property type="entry name" value="LytR-like"/>
</dbReference>
<dbReference type="InterPro" id="IPR001789">
    <property type="entry name" value="Sig_transdc_resp-reg_receiver"/>
</dbReference>
<feature type="domain" description="HTH LytTR-type" evidence="3">
    <location>
        <begin position="129"/>
        <end position="199"/>
    </location>
</feature>
<dbReference type="SMART" id="SM00850">
    <property type="entry name" value="LytTR"/>
    <property type="match status" value="1"/>
</dbReference>
<gene>
    <name evidence="4" type="ORF">Q361_10322</name>
</gene>
<evidence type="ECO:0000313" key="5">
    <source>
        <dbReference type="Proteomes" id="UP000237056"/>
    </source>
</evidence>
<dbReference type="RefSeq" id="WP_103725178.1">
    <property type="nucleotide sequence ID" value="NZ_PQNY01000003.1"/>
</dbReference>
<dbReference type="Gene3D" id="2.40.50.1020">
    <property type="entry name" value="LytTr DNA-binding domain"/>
    <property type="match status" value="1"/>
</dbReference>
<dbReference type="Pfam" id="PF04397">
    <property type="entry name" value="LytTR"/>
    <property type="match status" value="1"/>
</dbReference>
<accession>A0A2S4N9Y4</accession>
<dbReference type="GO" id="GO:0003677">
    <property type="term" value="F:DNA binding"/>
    <property type="evidence" value="ECO:0007669"/>
    <property type="project" value="InterPro"/>
</dbReference>
<sequence length="258" mass="29716">MNHNYIIIEDQKGALENLQIALEPHTNLVFKGTAENIKEGLSLCLKQKPNLIFLDVELGQEIGFDLINELRLFYNTLPFIIMTTAHDHYAKQAVNNDVLYFLSKPIDNDELQKALTKFEKAQAEQRNHLVIKDKNGHTLMHYEDIIYIEAQSNYCDIHLKFGKKNTVSKTLKELENLLPNTFLRTHKSYLVNTIYIEKVNTTQKQITLNTKTGVIEVSIDAHTKIEEQLKLKATETIIPIGESYIELVKNALFIYKTV</sequence>
<dbReference type="SUPFAM" id="SSF52172">
    <property type="entry name" value="CheY-like"/>
    <property type="match status" value="1"/>
</dbReference>
<reference evidence="4 5" key="1">
    <citation type="submission" date="2018-01" db="EMBL/GenBank/DDBJ databases">
        <title>Genomic Encyclopedia of Type Strains, Phase I: the one thousand microbial genomes (KMG-I) project.</title>
        <authorList>
            <person name="Goeker M."/>
        </authorList>
    </citation>
    <scope>NUCLEOTIDE SEQUENCE [LARGE SCALE GENOMIC DNA]</scope>
    <source>
        <strain evidence="4 5">DSM 17960</strain>
    </source>
</reference>
<name>A0A2S4N9Y4_9FLAO</name>
<dbReference type="GO" id="GO:0000156">
    <property type="term" value="F:phosphorelay response regulator activity"/>
    <property type="evidence" value="ECO:0007669"/>
    <property type="project" value="InterPro"/>
</dbReference>
<keyword evidence="5" id="KW-1185">Reference proteome</keyword>
<feature type="domain" description="Response regulatory" evidence="2">
    <location>
        <begin position="4"/>
        <end position="119"/>
    </location>
</feature>
<dbReference type="Pfam" id="PF00072">
    <property type="entry name" value="Response_reg"/>
    <property type="match status" value="1"/>
</dbReference>
<evidence type="ECO:0000259" key="2">
    <source>
        <dbReference type="PROSITE" id="PS50110"/>
    </source>
</evidence>
<dbReference type="InterPro" id="IPR007492">
    <property type="entry name" value="LytTR_DNA-bd_dom"/>
</dbReference>
<evidence type="ECO:0000259" key="3">
    <source>
        <dbReference type="PROSITE" id="PS50930"/>
    </source>
</evidence>
<dbReference type="SMART" id="SM00448">
    <property type="entry name" value="REC"/>
    <property type="match status" value="1"/>
</dbReference>